<gene>
    <name evidence="2" type="ORF">NDU88_008782</name>
</gene>
<organism evidence="2 3">
    <name type="scientific">Pleurodeles waltl</name>
    <name type="common">Iberian ribbed newt</name>
    <dbReference type="NCBI Taxonomy" id="8319"/>
    <lineage>
        <taxon>Eukaryota</taxon>
        <taxon>Metazoa</taxon>
        <taxon>Chordata</taxon>
        <taxon>Craniata</taxon>
        <taxon>Vertebrata</taxon>
        <taxon>Euteleostomi</taxon>
        <taxon>Amphibia</taxon>
        <taxon>Batrachia</taxon>
        <taxon>Caudata</taxon>
        <taxon>Salamandroidea</taxon>
        <taxon>Salamandridae</taxon>
        <taxon>Pleurodelinae</taxon>
        <taxon>Pleurodeles</taxon>
    </lineage>
</organism>
<dbReference type="Proteomes" id="UP001066276">
    <property type="component" value="Chromosome 9"/>
</dbReference>
<accession>A0AAV7N5Y2</accession>
<reference evidence="2" key="1">
    <citation type="journal article" date="2022" name="bioRxiv">
        <title>Sequencing and chromosome-scale assembly of the giantPleurodeles waltlgenome.</title>
        <authorList>
            <person name="Brown T."/>
            <person name="Elewa A."/>
            <person name="Iarovenko S."/>
            <person name="Subramanian E."/>
            <person name="Araus A.J."/>
            <person name="Petzold A."/>
            <person name="Susuki M."/>
            <person name="Suzuki K.-i.T."/>
            <person name="Hayashi T."/>
            <person name="Toyoda A."/>
            <person name="Oliveira C."/>
            <person name="Osipova E."/>
            <person name="Leigh N.D."/>
            <person name="Simon A."/>
            <person name="Yun M.H."/>
        </authorList>
    </citation>
    <scope>NUCLEOTIDE SEQUENCE</scope>
    <source>
        <strain evidence="2">20211129_DDA</strain>
        <tissue evidence="2">Liver</tissue>
    </source>
</reference>
<evidence type="ECO:0000256" key="1">
    <source>
        <dbReference type="SAM" id="MobiDB-lite"/>
    </source>
</evidence>
<keyword evidence="3" id="KW-1185">Reference proteome</keyword>
<feature type="non-terminal residue" evidence="2">
    <location>
        <position position="159"/>
    </location>
</feature>
<protein>
    <submittedName>
        <fullName evidence="2">Uncharacterized protein</fullName>
    </submittedName>
</protein>
<evidence type="ECO:0000313" key="2">
    <source>
        <dbReference type="EMBL" id="KAJ1111458.1"/>
    </source>
</evidence>
<feature type="non-terminal residue" evidence="2">
    <location>
        <position position="1"/>
    </location>
</feature>
<evidence type="ECO:0000313" key="3">
    <source>
        <dbReference type="Proteomes" id="UP001066276"/>
    </source>
</evidence>
<comment type="caution">
    <text evidence="2">The sequence shown here is derived from an EMBL/GenBank/DDBJ whole genome shotgun (WGS) entry which is preliminary data.</text>
</comment>
<dbReference type="AlphaFoldDB" id="A0AAV7N5Y2"/>
<feature type="region of interest" description="Disordered" evidence="1">
    <location>
        <begin position="19"/>
        <end position="48"/>
    </location>
</feature>
<proteinExistence type="predicted"/>
<dbReference type="EMBL" id="JANPWB010000013">
    <property type="protein sequence ID" value="KAJ1111458.1"/>
    <property type="molecule type" value="Genomic_DNA"/>
</dbReference>
<sequence>GLHHHRPSVRHRSPALHQTLHHHRPVPGSAPPQTVCAPQESRPASNSAPLCTTGVQTASNCTTIDPCQGLHHYRPSVRHRSPGLHQALHHYRPVPGSAPGQTVCAPQESRTASNSAPPPTRARVCTTTDRLCTTGVQACIKLCTTVHHRSPGLHQTLHH</sequence>
<name>A0AAV7N5Y2_PLEWA</name>
<feature type="region of interest" description="Disordered" evidence="1">
    <location>
        <begin position="98"/>
        <end position="122"/>
    </location>
</feature>